<evidence type="ECO:0000313" key="1">
    <source>
        <dbReference type="EMBL" id="MEB3101279.1"/>
    </source>
</evidence>
<reference evidence="1" key="1">
    <citation type="submission" date="2023-12" db="EMBL/GenBank/DDBJ databases">
        <title>Fervidustalea candida gen. nov., sp. nov., a novel member of the family Paenibacillaceae isolated from a geothermal area.</title>
        <authorList>
            <person name="Li W.-J."/>
            <person name="Jiao J.-Y."/>
            <person name="Chen Y."/>
        </authorList>
    </citation>
    <scope>NUCLEOTIDE SEQUENCE</scope>
    <source>
        <strain evidence="1">SYSU GA230002</strain>
    </source>
</reference>
<sequence length="375" mass="44062">MNLAEMLSYADIHQLIRIAGHYSCECDGHSKNELIQSILSAINRKGVFDRFVQDLSTEDIRFMNSLLFDRRDAFSLEELIARVQQTTFVKEDKEKLNPRETISKFKQRGWLFNGYSHKTKYLLQIPQDIKNKFAEALFRQFHADLVVTEEPGVYRDEHKLILDDIHFFLQFVYHHPVLLTSDGTMYKRYLQQVLEGLSVWEEPVAKGGWRFGYGRRFRDYPNRFSLIYDYCFYNGLIEERENMLILTETGTSLVHAGRKDELSLVYRTWMKIYKGPVPNLQSIVHWIERLSRQQWVTGKSLSGILCPFIKPYYYDLPDNILDQRILQMLMHLGVIRLGEDENQGKVVFTTQVGSRLILGTYVAEEDKIEIPIEHA</sequence>
<name>A0ABU5ZFK8_9BACL</name>
<organism evidence="1 2">
    <name type="scientific">Ferviditalea candida</name>
    <dbReference type="NCBI Taxonomy" id="3108399"/>
    <lineage>
        <taxon>Bacteria</taxon>
        <taxon>Bacillati</taxon>
        <taxon>Bacillota</taxon>
        <taxon>Bacilli</taxon>
        <taxon>Bacillales</taxon>
        <taxon>Paenibacillaceae</taxon>
        <taxon>Ferviditalea</taxon>
    </lineage>
</organism>
<accession>A0ABU5ZFK8</accession>
<proteinExistence type="predicted"/>
<comment type="caution">
    <text evidence="1">The sequence shown here is derived from an EMBL/GenBank/DDBJ whole genome shotgun (WGS) entry which is preliminary data.</text>
</comment>
<dbReference type="EMBL" id="JAYJLD010000007">
    <property type="protein sequence ID" value="MEB3101279.1"/>
    <property type="molecule type" value="Genomic_DNA"/>
</dbReference>
<protein>
    <submittedName>
        <fullName evidence="1">Uncharacterized protein</fullName>
    </submittedName>
</protein>
<dbReference type="Proteomes" id="UP001310386">
    <property type="component" value="Unassembled WGS sequence"/>
</dbReference>
<evidence type="ECO:0000313" key="2">
    <source>
        <dbReference type="Proteomes" id="UP001310386"/>
    </source>
</evidence>
<dbReference type="RefSeq" id="WP_371753397.1">
    <property type="nucleotide sequence ID" value="NZ_JAYJLD010000007.1"/>
</dbReference>
<gene>
    <name evidence="1" type="ORF">VF724_06330</name>
</gene>
<keyword evidence="2" id="KW-1185">Reference proteome</keyword>